<dbReference type="Proteomes" id="UP000253370">
    <property type="component" value="Unassembled WGS sequence"/>
</dbReference>
<comment type="subunit">
    <text evidence="7">Homodimer. Forms a stable heterotetrameric complex of 2 MoeB and 2 MoaD during adenylation of MoaD.</text>
</comment>
<dbReference type="NCBIfam" id="NF004281">
    <property type="entry name" value="PRK05690.1"/>
    <property type="match status" value="1"/>
</dbReference>
<dbReference type="GO" id="GO:0005524">
    <property type="term" value="F:ATP binding"/>
    <property type="evidence" value="ECO:0007669"/>
    <property type="project" value="UniProtKB-KW"/>
</dbReference>
<dbReference type="FunFam" id="3.40.50.720:FF:000033">
    <property type="entry name" value="Adenylyltransferase and sulfurtransferase MOCS3"/>
    <property type="match status" value="1"/>
</dbReference>
<evidence type="ECO:0000256" key="7">
    <source>
        <dbReference type="ARBA" id="ARBA00063809"/>
    </source>
</evidence>
<dbReference type="OrthoDB" id="9804286at2"/>
<dbReference type="GO" id="GO:0004792">
    <property type="term" value="F:thiosulfate-cyanide sulfurtransferase activity"/>
    <property type="evidence" value="ECO:0007669"/>
    <property type="project" value="TreeGrafter"/>
</dbReference>
<keyword evidence="3" id="KW-0547">Nucleotide-binding</keyword>
<evidence type="ECO:0000256" key="1">
    <source>
        <dbReference type="ARBA" id="ARBA00009919"/>
    </source>
</evidence>
<organism evidence="15 16">
    <name type="scientific">Rhodosalinus halophilus</name>
    <dbReference type="NCBI Taxonomy" id="2259333"/>
    <lineage>
        <taxon>Bacteria</taxon>
        <taxon>Pseudomonadati</taxon>
        <taxon>Pseudomonadota</taxon>
        <taxon>Alphaproteobacteria</taxon>
        <taxon>Rhodobacterales</taxon>
        <taxon>Paracoccaceae</taxon>
        <taxon>Rhodosalinus</taxon>
    </lineage>
</organism>
<proteinExistence type="inferred from homology"/>
<keyword evidence="13" id="KW-1133">Transmembrane helix</keyword>
<evidence type="ECO:0000256" key="6">
    <source>
        <dbReference type="ARBA" id="ARBA00055169"/>
    </source>
</evidence>
<dbReference type="Gene3D" id="3.40.50.720">
    <property type="entry name" value="NAD(P)-binding Rossmann-like Domain"/>
    <property type="match status" value="1"/>
</dbReference>
<comment type="function">
    <text evidence="6">Catalyzes the adenylation by ATP of the carboxyl group of the C-terminal glycine of sulfur carrier protein MoaD.</text>
</comment>
<dbReference type="Pfam" id="PF00899">
    <property type="entry name" value="ThiF"/>
    <property type="match status" value="1"/>
</dbReference>
<gene>
    <name evidence="15" type="ORF">DRV85_03300</name>
</gene>
<feature type="transmembrane region" description="Helical" evidence="13">
    <location>
        <begin position="28"/>
        <end position="46"/>
    </location>
</feature>
<accession>A0A365UD33</accession>
<dbReference type="InterPro" id="IPR000594">
    <property type="entry name" value="ThiF_NAD_FAD-bd"/>
</dbReference>
<dbReference type="GO" id="GO:0061605">
    <property type="term" value="F:molybdopterin-synthase adenylyltransferase activity"/>
    <property type="evidence" value="ECO:0007669"/>
    <property type="project" value="UniProtKB-EC"/>
</dbReference>
<feature type="transmembrane region" description="Helical" evidence="13">
    <location>
        <begin position="58"/>
        <end position="76"/>
    </location>
</feature>
<comment type="similarity">
    <text evidence="1">Belongs to the HesA/MoeB/ThiF family.</text>
</comment>
<dbReference type="PANTHER" id="PTHR10953:SF102">
    <property type="entry name" value="ADENYLYLTRANSFERASE AND SULFURTRANSFERASE MOCS3"/>
    <property type="match status" value="1"/>
</dbReference>
<evidence type="ECO:0000256" key="11">
    <source>
        <dbReference type="ARBA" id="ARBA00075328"/>
    </source>
</evidence>
<dbReference type="PANTHER" id="PTHR10953">
    <property type="entry name" value="UBIQUITIN-ACTIVATING ENZYME E1"/>
    <property type="match status" value="1"/>
</dbReference>
<dbReference type="InterPro" id="IPR045886">
    <property type="entry name" value="ThiF/MoeB/HesA"/>
</dbReference>
<evidence type="ECO:0000259" key="14">
    <source>
        <dbReference type="Pfam" id="PF00899"/>
    </source>
</evidence>
<dbReference type="GO" id="GO:0008146">
    <property type="term" value="F:sulfotransferase activity"/>
    <property type="evidence" value="ECO:0007669"/>
    <property type="project" value="TreeGrafter"/>
</dbReference>
<evidence type="ECO:0000256" key="4">
    <source>
        <dbReference type="ARBA" id="ARBA00022840"/>
    </source>
</evidence>
<evidence type="ECO:0000313" key="16">
    <source>
        <dbReference type="Proteomes" id="UP000253370"/>
    </source>
</evidence>
<comment type="caution">
    <text evidence="15">The sequence shown here is derived from an EMBL/GenBank/DDBJ whole genome shotgun (WGS) entry which is preliminary data.</text>
</comment>
<evidence type="ECO:0000256" key="9">
    <source>
        <dbReference type="ARBA" id="ARBA00073635"/>
    </source>
</evidence>
<dbReference type="CDD" id="cd00757">
    <property type="entry name" value="ThiF_MoeB_HesA_family"/>
    <property type="match status" value="1"/>
</dbReference>
<dbReference type="GO" id="GO:0005829">
    <property type="term" value="C:cytosol"/>
    <property type="evidence" value="ECO:0007669"/>
    <property type="project" value="TreeGrafter"/>
</dbReference>
<evidence type="ECO:0000256" key="3">
    <source>
        <dbReference type="ARBA" id="ARBA00022741"/>
    </source>
</evidence>
<evidence type="ECO:0000256" key="2">
    <source>
        <dbReference type="ARBA" id="ARBA00022679"/>
    </source>
</evidence>
<evidence type="ECO:0000256" key="13">
    <source>
        <dbReference type="SAM" id="Phobius"/>
    </source>
</evidence>
<dbReference type="EMBL" id="QNTQ01000002">
    <property type="protein sequence ID" value="RBI87163.1"/>
    <property type="molecule type" value="Genomic_DNA"/>
</dbReference>
<dbReference type="AlphaFoldDB" id="A0A365UD33"/>
<dbReference type="RefSeq" id="WP_113288011.1">
    <property type="nucleotide sequence ID" value="NZ_QNTQ01000002.1"/>
</dbReference>
<sequence length="354" mass="36831">MLLVFGLAALIWFGGGLAGLPRQARGLMLGLLYVAVLMVQVALPEGHPLRLATGGSPAVWLILGGFGALATAYALGVRRLKGRAAAKEAAEAPAPRPGAMAEAELERYARHIVLRELGGPGQRALREAKVLVVGAGGLGAPALQYLAAAGVGTVGVIDQDRVENANLQRQVIHRDADIGIPKVFSAQAAMEAQNPYVTVRPYNRRLTEEIADALFADYDVILDGSDNFETRELVNRAAVAAGRPLVWGALTQWEGQLAVFDPARGGPCYACVFPERPAPGLAPACAEAGVLGPLPGVVGAMMAVEAIKLIAQAGQPLTGRLMLYDALYAEARVIAVARRPGCPVCGAGDGALKA</sequence>
<name>A0A365UD33_9RHOB</name>
<keyword evidence="2" id="KW-0808">Transferase</keyword>
<keyword evidence="13" id="KW-0812">Transmembrane</keyword>
<dbReference type="EC" id="2.7.7.80" evidence="8"/>
<evidence type="ECO:0000256" key="8">
    <source>
        <dbReference type="ARBA" id="ARBA00066884"/>
    </source>
</evidence>
<evidence type="ECO:0000256" key="5">
    <source>
        <dbReference type="ARBA" id="ARBA00052218"/>
    </source>
</evidence>
<dbReference type="GO" id="GO:0008641">
    <property type="term" value="F:ubiquitin-like modifier activating enzyme activity"/>
    <property type="evidence" value="ECO:0007669"/>
    <property type="project" value="InterPro"/>
</dbReference>
<comment type="catalytic activity">
    <reaction evidence="5">
        <text>[molybdopterin-synthase sulfur-carrier protein]-C-terminal Gly-Gly + ATP + H(+) = [molybdopterin-synthase sulfur-carrier protein]-C-terminal Gly-Gly-AMP + diphosphate</text>
        <dbReference type="Rhea" id="RHEA:43616"/>
        <dbReference type="Rhea" id="RHEA-COMP:12159"/>
        <dbReference type="Rhea" id="RHEA-COMP:12202"/>
        <dbReference type="ChEBI" id="CHEBI:15378"/>
        <dbReference type="ChEBI" id="CHEBI:30616"/>
        <dbReference type="ChEBI" id="CHEBI:33019"/>
        <dbReference type="ChEBI" id="CHEBI:90618"/>
        <dbReference type="ChEBI" id="CHEBI:90778"/>
        <dbReference type="EC" id="2.7.7.80"/>
    </reaction>
</comment>
<evidence type="ECO:0000256" key="10">
    <source>
        <dbReference type="ARBA" id="ARBA00075110"/>
    </source>
</evidence>
<dbReference type="SUPFAM" id="SSF69572">
    <property type="entry name" value="Activating enzymes of the ubiquitin-like proteins"/>
    <property type="match status" value="1"/>
</dbReference>
<feature type="domain" description="THIF-type NAD/FAD binding fold" evidence="14">
    <location>
        <begin position="108"/>
        <end position="344"/>
    </location>
</feature>
<dbReference type="InterPro" id="IPR035985">
    <property type="entry name" value="Ubiquitin-activating_enz"/>
</dbReference>
<evidence type="ECO:0000313" key="15">
    <source>
        <dbReference type="EMBL" id="RBI87163.1"/>
    </source>
</evidence>
<protein>
    <recommendedName>
        <fullName evidence="9">Molybdopterin-synthase adenylyltransferase</fullName>
        <ecNumber evidence="8">2.7.7.80</ecNumber>
    </recommendedName>
    <alternativeName>
        <fullName evidence="12">MoaD protein adenylase</fullName>
    </alternativeName>
    <alternativeName>
        <fullName evidence="10">Molybdopterin-converting factor subunit 1 adenylase</fullName>
    </alternativeName>
    <alternativeName>
        <fullName evidence="11">Sulfur carrier protein MoaD adenylyltransferase</fullName>
    </alternativeName>
</protein>
<evidence type="ECO:0000256" key="12">
    <source>
        <dbReference type="ARBA" id="ARBA00078531"/>
    </source>
</evidence>
<keyword evidence="13" id="KW-0472">Membrane</keyword>
<keyword evidence="4" id="KW-0067">ATP-binding</keyword>
<keyword evidence="16" id="KW-1185">Reference proteome</keyword>
<reference evidence="15 16" key="1">
    <citation type="submission" date="2018-07" db="EMBL/GenBank/DDBJ databases">
        <title>Rhodosalinus sp. strain E84T genomic sequence and assembly.</title>
        <authorList>
            <person name="Liu Z.-W."/>
            <person name="Lu D.-C."/>
        </authorList>
    </citation>
    <scope>NUCLEOTIDE SEQUENCE [LARGE SCALE GENOMIC DNA]</scope>
    <source>
        <strain evidence="15 16">E84</strain>
    </source>
</reference>